<dbReference type="InterPro" id="IPR005508">
    <property type="entry name" value="At2g31720-like"/>
</dbReference>
<accession>A0A5N6RRJ7</accession>
<organism evidence="1 2">
    <name type="scientific">Carpinus fangiana</name>
    <dbReference type="NCBI Taxonomy" id="176857"/>
    <lineage>
        <taxon>Eukaryota</taxon>
        <taxon>Viridiplantae</taxon>
        <taxon>Streptophyta</taxon>
        <taxon>Embryophyta</taxon>
        <taxon>Tracheophyta</taxon>
        <taxon>Spermatophyta</taxon>
        <taxon>Magnoliopsida</taxon>
        <taxon>eudicotyledons</taxon>
        <taxon>Gunneridae</taxon>
        <taxon>Pentapetalae</taxon>
        <taxon>rosids</taxon>
        <taxon>fabids</taxon>
        <taxon>Fagales</taxon>
        <taxon>Betulaceae</taxon>
        <taxon>Carpinus</taxon>
    </lineage>
</organism>
<dbReference type="GO" id="GO:0003677">
    <property type="term" value="F:DNA binding"/>
    <property type="evidence" value="ECO:0007669"/>
    <property type="project" value="InterPro"/>
</dbReference>
<reference evidence="1 2" key="1">
    <citation type="submission" date="2019-06" db="EMBL/GenBank/DDBJ databases">
        <title>A chromosomal-level reference genome of Carpinus fangiana (Coryloideae, Betulaceae).</title>
        <authorList>
            <person name="Yang X."/>
            <person name="Wang Z."/>
            <person name="Zhang L."/>
            <person name="Hao G."/>
            <person name="Liu J."/>
            <person name="Yang Y."/>
        </authorList>
    </citation>
    <scope>NUCLEOTIDE SEQUENCE [LARGE SCALE GENOMIC DNA]</scope>
    <source>
        <strain evidence="1">Cfa_2016G</strain>
        <tissue evidence="1">Leaf</tissue>
    </source>
</reference>
<sequence>MAEPAPTLPVGIERDLRARGFTGLMFFAEKRLIQNDLSLKHDRLQIEVVTNIPYLTPQEQATLDCGEGIQVTLMNSQVFDWNLTLRRNLRGGASSYVLTNNWYNVAMNQIAPGQTRLQVNQIVRLWSCRIPGDAVFYVFVEALIESRSRERGRRR</sequence>
<name>A0A5N6RRJ7_9ROSI</name>
<protein>
    <recommendedName>
        <fullName evidence="3">TF-B3 domain-containing protein</fullName>
    </recommendedName>
</protein>
<evidence type="ECO:0000313" key="2">
    <source>
        <dbReference type="Proteomes" id="UP000327013"/>
    </source>
</evidence>
<dbReference type="PANTHER" id="PTHR31541:SF60">
    <property type="entry name" value="TF-B3 DOMAIN-CONTAINING PROTEIN"/>
    <property type="match status" value="1"/>
</dbReference>
<gene>
    <name evidence="1" type="ORF">FH972_018819</name>
</gene>
<dbReference type="PANTHER" id="PTHR31541">
    <property type="entry name" value="B3 DOMAIN PLANT PROTEIN-RELATED"/>
    <property type="match status" value="1"/>
</dbReference>
<evidence type="ECO:0000313" key="1">
    <source>
        <dbReference type="EMBL" id="KAE8123900.1"/>
    </source>
</evidence>
<keyword evidence="2" id="KW-1185">Reference proteome</keyword>
<proteinExistence type="predicted"/>
<dbReference type="Proteomes" id="UP000327013">
    <property type="component" value="Chromosome 8"/>
</dbReference>
<dbReference type="AlphaFoldDB" id="A0A5N6RRJ7"/>
<dbReference type="Pfam" id="PF03754">
    <property type="entry name" value="At2g31720-like"/>
    <property type="match status" value="1"/>
</dbReference>
<evidence type="ECO:0008006" key="3">
    <source>
        <dbReference type="Google" id="ProtNLM"/>
    </source>
</evidence>
<dbReference type="EMBL" id="CM017328">
    <property type="protein sequence ID" value="KAE8123900.1"/>
    <property type="molecule type" value="Genomic_DNA"/>
</dbReference>